<dbReference type="Proteomes" id="UP000828941">
    <property type="component" value="Chromosome 10"/>
</dbReference>
<sequence length="75" mass="8181">MMSWGELDPGVRVGVCGVTLGSRALVGGAEYQEAPHRFYMVEILENHEGQKCKLTRVSVSDEFSGFVQSGCCVEI</sequence>
<comment type="caution">
    <text evidence="1">The sequence shown here is derived from an EMBL/GenBank/DDBJ whole genome shotgun (WGS) entry which is preliminary data.</text>
</comment>
<name>A0ACB9M226_BAUVA</name>
<evidence type="ECO:0000313" key="1">
    <source>
        <dbReference type="EMBL" id="KAI4317484.1"/>
    </source>
</evidence>
<gene>
    <name evidence="1" type="ORF">L6164_025349</name>
</gene>
<keyword evidence="2" id="KW-1185">Reference proteome</keyword>
<organism evidence="1 2">
    <name type="scientific">Bauhinia variegata</name>
    <name type="common">Purple orchid tree</name>
    <name type="synonym">Phanera variegata</name>
    <dbReference type="NCBI Taxonomy" id="167791"/>
    <lineage>
        <taxon>Eukaryota</taxon>
        <taxon>Viridiplantae</taxon>
        <taxon>Streptophyta</taxon>
        <taxon>Embryophyta</taxon>
        <taxon>Tracheophyta</taxon>
        <taxon>Spermatophyta</taxon>
        <taxon>Magnoliopsida</taxon>
        <taxon>eudicotyledons</taxon>
        <taxon>Gunneridae</taxon>
        <taxon>Pentapetalae</taxon>
        <taxon>rosids</taxon>
        <taxon>fabids</taxon>
        <taxon>Fabales</taxon>
        <taxon>Fabaceae</taxon>
        <taxon>Cercidoideae</taxon>
        <taxon>Cercideae</taxon>
        <taxon>Bauhiniinae</taxon>
        <taxon>Bauhinia</taxon>
    </lineage>
</organism>
<dbReference type="EMBL" id="CM039435">
    <property type="protein sequence ID" value="KAI4317484.1"/>
    <property type="molecule type" value="Genomic_DNA"/>
</dbReference>
<proteinExistence type="predicted"/>
<protein>
    <submittedName>
        <fullName evidence="1">Uncharacterized protein</fullName>
    </submittedName>
</protein>
<evidence type="ECO:0000313" key="2">
    <source>
        <dbReference type="Proteomes" id="UP000828941"/>
    </source>
</evidence>
<accession>A0ACB9M226</accession>
<reference evidence="1 2" key="1">
    <citation type="journal article" date="2022" name="DNA Res.">
        <title>Chromosomal-level genome assembly of the orchid tree Bauhinia variegata (Leguminosae; Cercidoideae) supports the allotetraploid origin hypothesis of Bauhinia.</title>
        <authorList>
            <person name="Zhong Y."/>
            <person name="Chen Y."/>
            <person name="Zheng D."/>
            <person name="Pang J."/>
            <person name="Liu Y."/>
            <person name="Luo S."/>
            <person name="Meng S."/>
            <person name="Qian L."/>
            <person name="Wei D."/>
            <person name="Dai S."/>
            <person name="Zhou R."/>
        </authorList>
    </citation>
    <scope>NUCLEOTIDE SEQUENCE [LARGE SCALE GENOMIC DNA]</scope>
    <source>
        <strain evidence="1">BV-YZ2020</strain>
    </source>
</reference>